<dbReference type="Gene3D" id="3.60.10.10">
    <property type="entry name" value="Endonuclease/exonuclease/phosphatase"/>
    <property type="match status" value="1"/>
</dbReference>
<evidence type="ECO:0000256" key="18">
    <source>
        <dbReference type="ARBA" id="ARBA00023242"/>
    </source>
</evidence>
<dbReference type="PANTHER" id="PTHR12121:SF79">
    <property type="entry name" value="CARBON CATABOLITE REPRESSOR PROTEIN 4 HOMOLOG 1-LIKE ISOFORM X1"/>
    <property type="match status" value="1"/>
</dbReference>
<keyword evidence="11" id="KW-0677">Repeat</keyword>
<reference evidence="21" key="2">
    <citation type="submission" date="2022-03" db="EMBL/GenBank/DDBJ databases">
        <title>Draft title - Genomic analysis of global carrot germplasm unveils the trajectory of domestication and the origin of high carotenoid orange carrot.</title>
        <authorList>
            <person name="Iorizzo M."/>
            <person name="Ellison S."/>
            <person name="Senalik D."/>
            <person name="Macko-Podgorni A."/>
            <person name="Grzebelus D."/>
            <person name="Bostan H."/>
            <person name="Rolling W."/>
            <person name="Curaba J."/>
            <person name="Simon P."/>
        </authorList>
    </citation>
    <scope>NUCLEOTIDE SEQUENCE</scope>
    <source>
        <tissue evidence="21">Leaf</tissue>
    </source>
</reference>
<accession>A0AAF0W5P0</accession>
<evidence type="ECO:0000259" key="20">
    <source>
        <dbReference type="Pfam" id="PF03372"/>
    </source>
</evidence>
<evidence type="ECO:0000256" key="4">
    <source>
        <dbReference type="ARBA" id="ARBA00004496"/>
    </source>
</evidence>
<keyword evidence="13" id="KW-0269">Exonuclease</keyword>
<proteinExistence type="inferred from homology"/>
<keyword evidence="9" id="KW-0540">Nuclease</keyword>
<evidence type="ECO:0000256" key="10">
    <source>
        <dbReference type="ARBA" id="ARBA00022723"/>
    </source>
</evidence>
<evidence type="ECO:0000256" key="1">
    <source>
        <dbReference type="ARBA" id="ARBA00001663"/>
    </source>
</evidence>
<reference evidence="21" key="1">
    <citation type="journal article" date="2016" name="Nat. Genet.">
        <title>A high-quality carrot genome assembly provides new insights into carotenoid accumulation and asterid genome evolution.</title>
        <authorList>
            <person name="Iorizzo M."/>
            <person name="Ellison S."/>
            <person name="Senalik D."/>
            <person name="Zeng P."/>
            <person name="Satapoomin P."/>
            <person name="Huang J."/>
            <person name="Bowman M."/>
            <person name="Iovene M."/>
            <person name="Sanseverino W."/>
            <person name="Cavagnaro P."/>
            <person name="Yildiz M."/>
            <person name="Macko-Podgorni A."/>
            <person name="Moranska E."/>
            <person name="Grzebelus E."/>
            <person name="Grzebelus D."/>
            <person name="Ashrafi H."/>
            <person name="Zheng Z."/>
            <person name="Cheng S."/>
            <person name="Spooner D."/>
            <person name="Van Deynze A."/>
            <person name="Simon P."/>
        </authorList>
    </citation>
    <scope>NUCLEOTIDE SEQUENCE</scope>
    <source>
        <tissue evidence="21">Leaf</tissue>
    </source>
</reference>
<evidence type="ECO:0000256" key="11">
    <source>
        <dbReference type="ARBA" id="ARBA00022737"/>
    </source>
</evidence>
<comment type="cofactor">
    <cofactor evidence="2">
        <name>Mg(2+)</name>
        <dbReference type="ChEBI" id="CHEBI:18420"/>
    </cofactor>
</comment>
<evidence type="ECO:0000256" key="14">
    <source>
        <dbReference type="ARBA" id="ARBA00022842"/>
    </source>
</evidence>
<dbReference type="GO" id="GO:0004535">
    <property type="term" value="F:poly(A)-specific ribonuclease activity"/>
    <property type="evidence" value="ECO:0007669"/>
    <property type="project" value="UniProtKB-EC"/>
</dbReference>
<evidence type="ECO:0000256" key="19">
    <source>
        <dbReference type="ARBA" id="ARBA00054840"/>
    </source>
</evidence>
<dbReference type="SUPFAM" id="SSF56219">
    <property type="entry name" value="DNase I-like"/>
    <property type="match status" value="1"/>
</dbReference>
<keyword evidence="15" id="KW-0694">RNA-binding</keyword>
<comment type="function">
    <text evidence="19">Acts as a catalytic component of the CCR4-NOT core complex, which in the nucleus seems to be a general transcription factor, and in the cytoplasm the major mRNA deadenylase involved in mRNA turnover.</text>
</comment>
<evidence type="ECO:0000313" key="21">
    <source>
        <dbReference type="EMBL" id="WOG82809.1"/>
    </source>
</evidence>
<dbReference type="KEGG" id="dcr:108212192"/>
<comment type="subunit">
    <text evidence="6">Component of the CCR4-NOT complex, at least composed of CRR4 and CAF1 proteins.</text>
</comment>
<dbReference type="InterPro" id="IPR005135">
    <property type="entry name" value="Endo/exonuclease/phosphatase"/>
</dbReference>
<organism evidence="21 22">
    <name type="scientific">Daucus carota subsp. sativus</name>
    <name type="common">Carrot</name>
    <dbReference type="NCBI Taxonomy" id="79200"/>
    <lineage>
        <taxon>Eukaryota</taxon>
        <taxon>Viridiplantae</taxon>
        <taxon>Streptophyta</taxon>
        <taxon>Embryophyta</taxon>
        <taxon>Tracheophyta</taxon>
        <taxon>Spermatophyta</taxon>
        <taxon>Magnoliopsida</taxon>
        <taxon>eudicotyledons</taxon>
        <taxon>Gunneridae</taxon>
        <taxon>Pentapetalae</taxon>
        <taxon>asterids</taxon>
        <taxon>campanulids</taxon>
        <taxon>Apiales</taxon>
        <taxon>Apiaceae</taxon>
        <taxon>Apioideae</taxon>
        <taxon>Scandiceae</taxon>
        <taxon>Daucinae</taxon>
        <taxon>Daucus</taxon>
        <taxon>Daucus sect. Daucus</taxon>
    </lineage>
</organism>
<evidence type="ECO:0000256" key="8">
    <source>
        <dbReference type="ARBA" id="ARBA00022490"/>
    </source>
</evidence>
<evidence type="ECO:0000256" key="2">
    <source>
        <dbReference type="ARBA" id="ARBA00001946"/>
    </source>
</evidence>
<gene>
    <name evidence="21" type="ORF">DCAR_0101977</name>
</gene>
<comment type="subcellular location">
    <subcellularLocation>
        <location evidence="4">Cytoplasm</location>
    </subcellularLocation>
    <subcellularLocation>
        <location evidence="3">Nucleus</location>
    </subcellularLocation>
</comment>
<protein>
    <recommendedName>
        <fullName evidence="7">poly(A)-specific ribonuclease</fullName>
        <ecNumber evidence="7">3.1.13.4</ecNumber>
    </recommendedName>
</protein>
<evidence type="ECO:0000256" key="7">
    <source>
        <dbReference type="ARBA" id="ARBA00012161"/>
    </source>
</evidence>
<dbReference type="GO" id="GO:0003723">
    <property type="term" value="F:RNA binding"/>
    <property type="evidence" value="ECO:0007669"/>
    <property type="project" value="UniProtKB-KW"/>
</dbReference>
<dbReference type="InterPro" id="IPR036691">
    <property type="entry name" value="Endo/exonu/phosph_ase_sf"/>
</dbReference>
<evidence type="ECO:0000256" key="9">
    <source>
        <dbReference type="ARBA" id="ARBA00022722"/>
    </source>
</evidence>
<name>A0AAF0W5P0_DAUCS</name>
<keyword evidence="12" id="KW-0378">Hydrolase</keyword>
<dbReference type="GO" id="GO:0005634">
    <property type="term" value="C:nucleus"/>
    <property type="evidence" value="ECO:0007669"/>
    <property type="project" value="UniProtKB-SubCell"/>
</dbReference>
<evidence type="ECO:0000256" key="12">
    <source>
        <dbReference type="ARBA" id="ARBA00022801"/>
    </source>
</evidence>
<dbReference type="Pfam" id="PF03372">
    <property type="entry name" value="Exo_endo_phos"/>
    <property type="match status" value="1"/>
</dbReference>
<dbReference type="GO" id="GO:0046872">
    <property type="term" value="F:metal ion binding"/>
    <property type="evidence" value="ECO:0007669"/>
    <property type="project" value="UniProtKB-KW"/>
</dbReference>
<feature type="domain" description="Endonuclease/exonuclease/phosphatase" evidence="20">
    <location>
        <begin position="212"/>
        <end position="535"/>
    </location>
</feature>
<dbReference type="EMBL" id="CP093343">
    <property type="protein sequence ID" value="WOG82809.1"/>
    <property type="molecule type" value="Genomic_DNA"/>
</dbReference>
<comment type="catalytic activity">
    <reaction evidence="1">
        <text>Exonucleolytic cleavage of poly(A) to 5'-AMP.</text>
        <dbReference type="EC" id="3.1.13.4"/>
    </reaction>
</comment>
<evidence type="ECO:0000256" key="15">
    <source>
        <dbReference type="ARBA" id="ARBA00022884"/>
    </source>
</evidence>
<comment type="similarity">
    <text evidence="5">Belongs to the CCR4/nocturin family.</text>
</comment>
<evidence type="ECO:0000256" key="5">
    <source>
        <dbReference type="ARBA" id="ARBA00010774"/>
    </source>
</evidence>
<dbReference type="Proteomes" id="UP000077755">
    <property type="component" value="Chromosome 1"/>
</dbReference>
<evidence type="ECO:0000313" key="22">
    <source>
        <dbReference type="Proteomes" id="UP000077755"/>
    </source>
</evidence>
<evidence type="ECO:0000256" key="17">
    <source>
        <dbReference type="ARBA" id="ARBA00023163"/>
    </source>
</evidence>
<sequence length="590" mass="65803">MGAGDFVGPEVEIEVVMSLRSKTPVVGCEINPSVRVSGHGSGQPPPHTLNFTWYRERSTAATDAQEVCSLESHLSVTDASDINPLRPIDEMAQKNNPATNPLHAAGNVLPLDLSYHNVIDVKREGITWIKLGSSRSYVPSSDDVGFALKLECVPIDHSTGVHLSQVFVVLTNPVIIFPAPSPRSMISVGSAKKSECSSIEPQSISGINFSVLSYNILADLYASRNAHQNTPAWALTWEYRSQNLLNELIGYHADIVCLQEVQSDHFDTLFQPEMERHGYSSVYKKKTKEVYTANQYITDGCAIFFRDDKFKLIIKYELEFDNHLFPVVDMLPPNQRNEVCFRLMKGNIAVVLILEAVGNDSMQNGLKPRIGVANTHIHADTNFQDAKMFQVVNFIKGLEEISNSQIPLLICGDMNSLPKSDPYKFVREGKVRHVSNKLRDPLGIQKHMVFSHSMRLASAYTSLGQSVSVDGKQKAKMNSKTGEPKFTNFGSGHPRTLDYIFYTEDDLKVEELLELLDKRNIGGHALPSPLWSSDHIALMASFSYKQGYISQQLSVPRNPWEGKTPGLKLLLMEEFGEGNEYTSRHCKLLS</sequence>
<keyword evidence="22" id="KW-1185">Reference proteome</keyword>
<evidence type="ECO:0000256" key="16">
    <source>
        <dbReference type="ARBA" id="ARBA00023015"/>
    </source>
</evidence>
<keyword evidence="17" id="KW-0804">Transcription</keyword>
<evidence type="ECO:0000256" key="13">
    <source>
        <dbReference type="ARBA" id="ARBA00022839"/>
    </source>
</evidence>
<dbReference type="EC" id="3.1.13.4" evidence="7"/>
<dbReference type="AlphaFoldDB" id="A0AAF0W5P0"/>
<dbReference type="FunFam" id="3.60.10.10:FF:000016">
    <property type="entry name" value="Carbon catabolite repressor protein 4 1"/>
    <property type="match status" value="1"/>
</dbReference>
<dbReference type="InterPro" id="IPR050410">
    <property type="entry name" value="CCR4/nocturin_mRNA_transcr"/>
</dbReference>
<keyword evidence="14" id="KW-0460">Magnesium</keyword>
<evidence type="ECO:0000256" key="3">
    <source>
        <dbReference type="ARBA" id="ARBA00004123"/>
    </source>
</evidence>
<keyword evidence="16" id="KW-0805">Transcription regulation</keyword>
<keyword evidence="8" id="KW-0963">Cytoplasm</keyword>
<evidence type="ECO:0000256" key="6">
    <source>
        <dbReference type="ARBA" id="ARBA00011757"/>
    </source>
</evidence>
<dbReference type="PANTHER" id="PTHR12121">
    <property type="entry name" value="CARBON CATABOLITE REPRESSOR PROTEIN 4"/>
    <property type="match status" value="1"/>
</dbReference>
<keyword evidence="18" id="KW-0539">Nucleus</keyword>
<dbReference type="GO" id="GO:0005737">
    <property type="term" value="C:cytoplasm"/>
    <property type="evidence" value="ECO:0007669"/>
    <property type="project" value="UniProtKB-SubCell"/>
</dbReference>
<keyword evidence="10" id="KW-0479">Metal-binding</keyword>